<proteinExistence type="predicted"/>
<dbReference type="InterPro" id="IPR029058">
    <property type="entry name" value="AB_hydrolase_fold"/>
</dbReference>
<dbReference type="RefSeq" id="XP_013760232.1">
    <property type="nucleotide sequence ID" value="XM_013904778.1"/>
</dbReference>
<dbReference type="GO" id="GO:0006629">
    <property type="term" value="P:lipid metabolic process"/>
    <property type="evidence" value="ECO:0007669"/>
    <property type="project" value="InterPro"/>
</dbReference>
<accession>A0A0L0D4C6</accession>
<keyword evidence="4" id="KW-1185">Reference proteome</keyword>
<dbReference type="AlphaFoldDB" id="A0A0L0D4C6"/>
<dbReference type="InterPro" id="IPR002921">
    <property type="entry name" value="Fungal_lipase-type"/>
</dbReference>
<evidence type="ECO:0000259" key="2">
    <source>
        <dbReference type="Pfam" id="PF01764"/>
    </source>
</evidence>
<dbReference type="Pfam" id="PF01764">
    <property type="entry name" value="Lipase_3"/>
    <property type="match status" value="1"/>
</dbReference>
<protein>
    <recommendedName>
        <fullName evidence="2">Fungal lipase-type domain-containing protein</fullName>
    </recommendedName>
</protein>
<feature type="compositionally biased region" description="Basic and acidic residues" evidence="1">
    <location>
        <begin position="247"/>
        <end position="260"/>
    </location>
</feature>
<reference evidence="3 4" key="1">
    <citation type="submission" date="2010-05" db="EMBL/GenBank/DDBJ databases">
        <title>The Genome Sequence of Thecamonas trahens ATCC 50062.</title>
        <authorList>
            <consortium name="The Broad Institute Genome Sequencing Platform"/>
            <person name="Russ C."/>
            <person name="Cuomo C."/>
            <person name="Shea T."/>
            <person name="Young S.K."/>
            <person name="Zeng Q."/>
            <person name="Koehrsen M."/>
            <person name="Haas B."/>
            <person name="Borodovsky M."/>
            <person name="Guigo R."/>
            <person name="Alvarado L."/>
            <person name="Berlin A."/>
            <person name="Bochicchio J."/>
            <person name="Borenstein D."/>
            <person name="Chapman S."/>
            <person name="Chen Z."/>
            <person name="Freedman E."/>
            <person name="Gellesch M."/>
            <person name="Goldberg J."/>
            <person name="Griggs A."/>
            <person name="Gujja S."/>
            <person name="Heilman E."/>
            <person name="Heiman D."/>
            <person name="Hepburn T."/>
            <person name="Howarth C."/>
            <person name="Jen D."/>
            <person name="Larson L."/>
            <person name="Mehta T."/>
            <person name="Park D."/>
            <person name="Pearson M."/>
            <person name="Roberts A."/>
            <person name="Saif S."/>
            <person name="Shenoy N."/>
            <person name="Sisk P."/>
            <person name="Stolte C."/>
            <person name="Sykes S."/>
            <person name="Thomson T."/>
            <person name="Walk T."/>
            <person name="White J."/>
            <person name="Yandava C."/>
            <person name="Burger G."/>
            <person name="Gray M.W."/>
            <person name="Holland P.W.H."/>
            <person name="King N."/>
            <person name="Lang F.B.F."/>
            <person name="Roger A.J."/>
            <person name="Ruiz-Trillo I."/>
            <person name="Lander E."/>
            <person name="Nusbaum C."/>
        </authorList>
    </citation>
    <scope>NUCLEOTIDE SEQUENCE [LARGE SCALE GENOMIC DNA]</scope>
    <source>
        <strain evidence="3 4">ATCC 50062</strain>
    </source>
</reference>
<evidence type="ECO:0000313" key="3">
    <source>
        <dbReference type="EMBL" id="KNC46961.1"/>
    </source>
</evidence>
<dbReference type="SUPFAM" id="SSF53474">
    <property type="entry name" value="alpha/beta-Hydrolases"/>
    <property type="match status" value="1"/>
</dbReference>
<gene>
    <name evidence="3" type="ORF">AMSG_03394</name>
</gene>
<name>A0A0L0D4C6_THETB</name>
<dbReference type="Proteomes" id="UP000054408">
    <property type="component" value="Unassembled WGS sequence"/>
</dbReference>
<organism evidence="3 4">
    <name type="scientific">Thecamonas trahens ATCC 50062</name>
    <dbReference type="NCBI Taxonomy" id="461836"/>
    <lineage>
        <taxon>Eukaryota</taxon>
        <taxon>Apusozoa</taxon>
        <taxon>Apusomonadida</taxon>
        <taxon>Apusomonadidae</taxon>
        <taxon>Thecamonas</taxon>
    </lineage>
</organism>
<sequence>MASNGNQGIQPTLGRLARVGAYTASAGLFVSRWGLALSSTAASSALGLSSLLASSTALVVPSLLPGGSAISSALSAIALGSWAARTSITASSLSAQSSLLALELALRTGSWAAATIASVASASSSAPAPAATDDFDNAPLVVAWRSWERPDSVDRWLRPAMNVHAWQLDVDILQTAIGSHAAALSAWTAADGNMAALPEAKRMTLALWYAAAHAALEPSDARSALGSRLLSGGSAVAALALLHQHERGASASERKPRVETEAAPATSSSWSSWLPWRARASQPRAAGSSSEAAALVNLGRMYMPLAIAAYGEAALIKLSAEPEVAAAYPSFDAFVSSVAGDELRVVRARGQTDGRALNYAVLEDTANSVIVVAIAAPRSLDELVTSALVKPPLKLDDANFVAREAHELAVTLRDEIGPELARLALAQAAPATVVVAGHSLGGSVAALLALYLVEPMREAAPAATVRALAYAPLPFVSHRYAIQDVVRRTVVVYVATADALPRLTASHVAARVTAPLVALATSAAALVPAILLGEQVDAGAALLPAPTDLPSLSSPGLEANLVVAGTVLVVDNGGEIVNESEPGALAAGLTLAPDAFTSHMPQAYARALSVTTDSC</sequence>
<dbReference type="Gene3D" id="3.40.50.1820">
    <property type="entry name" value="alpha/beta hydrolase"/>
    <property type="match status" value="1"/>
</dbReference>
<feature type="domain" description="Fungal lipase-type" evidence="2">
    <location>
        <begin position="405"/>
        <end position="505"/>
    </location>
</feature>
<dbReference type="EMBL" id="GL349444">
    <property type="protein sequence ID" value="KNC46961.1"/>
    <property type="molecule type" value="Genomic_DNA"/>
</dbReference>
<feature type="region of interest" description="Disordered" evidence="1">
    <location>
        <begin position="247"/>
        <end position="266"/>
    </location>
</feature>
<evidence type="ECO:0000313" key="4">
    <source>
        <dbReference type="Proteomes" id="UP000054408"/>
    </source>
</evidence>
<evidence type="ECO:0000256" key="1">
    <source>
        <dbReference type="SAM" id="MobiDB-lite"/>
    </source>
</evidence>
<dbReference type="GeneID" id="25563002"/>